<reference evidence="1 2" key="1">
    <citation type="submission" date="2014-11" db="EMBL/GenBank/DDBJ databases">
        <title>Symbiosis island explosion on the genome of extra-slow-growing strains of soybean bradyrhizobia with massive insertion sequences.</title>
        <authorList>
            <person name="Iida T."/>
            <person name="Minamisawa K."/>
        </authorList>
    </citation>
    <scope>NUCLEOTIDE SEQUENCE [LARGE SCALE GENOMIC DNA]</scope>
    <source>
        <strain evidence="1 2">NK6</strain>
    </source>
</reference>
<sequence length="297" mass="32080">MPLWFKRCGSVLPANTANESDILAFNGKLVLAVFNRPPLTQQVIFYDISDPTNLVQLAVRPWAGAMGSMLVDSAGVLHIYGSSPPAQNTSPYNSIIHSSVDANWNLSTPNTIIGPSGMGFNNIGVAAAPGGYVLAVEQAYSNGNKAESYLFSTAPDFSASPTWKSAFYNPGSPPTPTTDFTGRSRIRSMSDGWTYITSDSSQGYCRIARTQDFVNFKFATNSTFGFLGPGPQDAFPGTVGGNPFYDGNVSWEQWTFQGAPCVYSIYFESNETNNGELMLGVYLGTLSDLFSRFSFAP</sequence>
<dbReference type="AlphaFoldDB" id="A0A0E4FX02"/>
<protein>
    <submittedName>
        <fullName evidence="1">Uncharacterized protein</fullName>
    </submittedName>
</protein>
<dbReference type="Proteomes" id="UP000063308">
    <property type="component" value="Chromosome"/>
</dbReference>
<name>A0A0E4FX02_9BRAD</name>
<accession>A0A0E4FX02</accession>
<organism evidence="1 2">
    <name type="scientific">Bradyrhizobium diazoefficiens</name>
    <dbReference type="NCBI Taxonomy" id="1355477"/>
    <lineage>
        <taxon>Bacteria</taxon>
        <taxon>Pseudomonadati</taxon>
        <taxon>Pseudomonadota</taxon>
        <taxon>Alphaproteobacteria</taxon>
        <taxon>Hyphomicrobiales</taxon>
        <taxon>Nitrobacteraceae</taxon>
        <taxon>Bradyrhizobium</taxon>
    </lineage>
</organism>
<dbReference type="EMBL" id="AP014685">
    <property type="protein sequence ID" value="BAR58818.1"/>
    <property type="molecule type" value="Genomic_DNA"/>
</dbReference>
<proteinExistence type="predicted"/>
<gene>
    <name evidence="1" type="ORF">NK6_5660</name>
</gene>
<evidence type="ECO:0000313" key="1">
    <source>
        <dbReference type="EMBL" id="BAR58818.1"/>
    </source>
</evidence>
<evidence type="ECO:0000313" key="2">
    <source>
        <dbReference type="Proteomes" id="UP000063308"/>
    </source>
</evidence>